<comment type="similarity">
    <text evidence="7">Belongs to the glycosyl hydrolase family 6.</text>
</comment>
<dbReference type="PROSITE" id="PS00655">
    <property type="entry name" value="GLYCOSYL_HYDROL_F6_1"/>
    <property type="match status" value="1"/>
</dbReference>
<dbReference type="PRINTS" id="PR00733">
    <property type="entry name" value="GLHYDRLASE6"/>
</dbReference>
<keyword evidence="2 7" id="KW-0136">Cellulose degradation</keyword>
<dbReference type="PANTHER" id="PTHR34876">
    <property type="match status" value="1"/>
</dbReference>
<evidence type="ECO:0000256" key="5">
    <source>
        <dbReference type="ARBA" id="ARBA00023326"/>
    </source>
</evidence>
<keyword evidence="3 7" id="KW-0119">Carbohydrate metabolism</keyword>
<feature type="active site" evidence="6">
    <location>
        <position position="122"/>
    </location>
</feature>
<dbReference type="InterPro" id="IPR036434">
    <property type="entry name" value="Beta_cellobiohydrolase_sf"/>
</dbReference>
<dbReference type="SUPFAM" id="SSF51989">
    <property type="entry name" value="Glycosyl hydrolases family 6, cellulases"/>
    <property type="match status" value="1"/>
</dbReference>
<evidence type="ECO:0000256" key="1">
    <source>
        <dbReference type="ARBA" id="ARBA00022801"/>
    </source>
</evidence>
<evidence type="ECO:0000256" key="4">
    <source>
        <dbReference type="ARBA" id="ARBA00023295"/>
    </source>
</evidence>
<evidence type="ECO:0000256" key="2">
    <source>
        <dbReference type="ARBA" id="ARBA00023001"/>
    </source>
</evidence>
<keyword evidence="4 7" id="KW-0326">Glycosidase</keyword>
<feature type="chain" id="PRO_5044950208" description="Glucanase" evidence="7">
    <location>
        <begin position="19"/>
        <end position="388"/>
    </location>
</feature>
<dbReference type="PANTHER" id="PTHR34876:SF10">
    <property type="entry name" value="GLUCANASE"/>
    <property type="match status" value="1"/>
</dbReference>
<evidence type="ECO:0000256" key="3">
    <source>
        <dbReference type="ARBA" id="ARBA00023277"/>
    </source>
</evidence>
<evidence type="ECO:0000313" key="8">
    <source>
        <dbReference type="EMBL" id="KAL3419840.1"/>
    </source>
</evidence>
<proteinExistence type="inferred from homology"/>
<keyword evidence="9" id="KW-1185">Reference proteome</keyword>
<evidence type="ECO:0000256" key="6">
    <source>
        <dbReference type="PROSITE-ProRule" id="PRU10056"/>
    </source>
</evidence>
<keyword evidence="1 7" id="KW-0378">Hydrolase</keyword>
<protein>
    <recommendedName>
        <fullName evidence="7">Glucanase</fullName>
        <ecNumber evidence="7">3.2.1.-</ecNumber>
    </recommendedName>
</protein>
<reference evidence="8 9" key="1">
    <citation type="submission" date="2024-06" db="EMBL/GenBank/DDBJ databases">
        <title>Complete genome of Phlyctema vagabunda strain 19-DSS-EL-015.</title>
        <authorList>
            <person name="Fiorenzani C."/>
        </authorList>
    </citation>
    <scope>NUCLEOTIDE SEQUENCE [LARGE SCALE GENOMIC DNA]</scope>
    <source>
        <strain evidence="8 9">19-DSS-EL-015</strain>
    </source>
</reference>
<dbReference type="Proteomes" id="UP001629113">
    <property type="component" value="Unassembled WGS sequence"/>
</dbReference>
<comment type="caution">
    <text evidence="8">The sequence shown here is derived from an EMBL/GenBank/DDBJ whole genome shotgun (WGS) entry which is preliminary data.</text>
</comment>
<dbReference type="PIRSF" id="PIRSF001100">
    <property type="entry name" value="Beta_cellobiohydrolase"/>
    <property type="match status" value="1"/>
</dbReference>
<dbReference type="Gene3D" id="3.20.20.40">
    <property type="entry name" value="1, 4-beta cellobiohydrolase"/>
    <property type="match status" value="1"/>
</dbReference>
<keyword evidence="5 7" id="KW-0624">Polysaccharide degradation</keyword>
<feature type="signal peptide" evidence="7">
    <location>
        <begin position="1"/>
        <end position="18"/>
    </location>
</feature>
<gene>
    <name evidence="8" type="ORF">PVAG01_08338</name>
</gene>
<name>A0ABR4P963_9HELO</name>
<dbReference type="InterPro" id="IPR001524">
    <property type="entry name" value="Glyco_hydro_6_CS"/>
</dbReference>
<dbReference type="EMBL" id="JBFCZG010000007">
    <property type="protein sequence ID" value="KAL3419840.1"/>
    <property type="molecule type" value="Genomic_DNA"/>
</dbReference>
<sequence>MLLTSFLAALSIPLLISASPTSLIYRKRDATDTNPYLGKTHYVGADYAGKLDQTVSAFLARNDTVNAARTRTVQQTSTFIWITTRAGLVNISSTISEARAAQSKTNQTQIVQLVLYNLPDRDCSAGASAGELTLAEDGLNIYKKEFVDVYAALLANATDLTFSVILEPDSLGNVVTNMNVPLCQTAAPGYEEGIAYAIAKLQLPNVALYIDAAHGGWLGWNDNLPLAAAEFGKVVKLAQEIKAGAKIRGFATDVSNFNPYSTDSPANYTEGSQAPDELSYATILSPFLTENSLPTNFIIDQGRSGLQGSRASWSEWCNVPAGYGIRPTTETGSDLVDSIVWVKPAGESDGPCGPLINGESAPEAGRWWEAYAEQAVINANPVLTETYL</sequence>
<evidence type="ECO:0000313" key="9">
    <source>
        <dbReference type="Proteomes" id="UP001629113"/>
    </source>
</evidence>
<evidence type="ECO:0000256" key="7">
    <source>
        <dbReference type="RuleBase" id="RU361186"/>
    </source>
</evidence>
<dbReference type="EC" id="3.2.1.-" evidence="7"/>
<organism evidence="8 9">
    <name type="scientific">Phlyctema vagabunda</name>
    <dbReference type="NCBI Taxonomy" id="108571"/>
    <lineage>
        <taxon>Eukaryota</taxon>
        <taxon>Fungi</taxon>
        <taxon>Dikarya</taxon>
        <taxon>Ascomycota</taxon>
        <taxon>Pezizomycotina</taxon>
        <taxon>Leotiomycetes</taxon>
        <taxon>Helotiales</taxon>
        <taxon>Dermateaceae</taxon>
        <taxon>Phlyctema</taxon>
    </lineage>
</organism>
<dbReference type="Pfam" id="PF01341">
    <property type="entry name" value="Glyco_hydro_6"/>
    <property type="match status" value="1"/>
</dbReference>
<keyword evidence="7" id="KW-0732">Signal</keyword>
<dbReference type="InterPro" id="IPR016288">
    <property type="entry name" value="Beta_cellobiohydrolase"/>
</dbReference>
<accession>A0ABR4P963</accession>